<sequence>MPYRVPEAKRLRLIVDTDAANEADDQFAIAHALLTPRFDIRGLIGAHYGARDADSMERSCREIEKLLRLMRLDGRYAATPGAPAAMKSEREAIVSPGSDLIVREAMRDDDARPLFVIFLGPLTDLAAAYLSEPRIADRLTAVWIGGGTYPDGAAEFNAGNDIAAANVVLGSGIPLWQVPKNVYSMIRVSLAELAAKVRPQGELGRYLFEQLVDFNERWGDKPAWPKGEMWMLGDSPAVSLLLDDHAFEFDMRPAPRLRADGAYEHAADGGGRLIRVYRYVDARFTLEDMYAKLALFHEATKEG</sequence>
<organism evidence="4 5">
    <name type="scientific">Paenibacillus antri</name>
    <dbReference type="NCBI Taxonomy" id="2582848"/>
    <lineage>
        <taxon>Bacteria</taxon>
        <taxon>Bacillati</taxon>
        <taxon>Bacillota</taxon>
        <taxon>Bacilli</taxon>
        <taxon>Bacillales</taxon>
        <taxon>Paenibacillaceae</taxon>
        <taxon>Paenibacillus</taxon>
    </lineage>
</organism>
<dbReference type="SUPFAM" id="SSF53590">
    <property type="entry name" value="Nucleoside hydrolase"/>
    <property type="match status" value="1"/>
</dbReference>
<dbReference type="InterPro" id="IPR023186">
    <property type="entry name" value="IUNH"/>
</dbReference>
<dbReference type="EMBL" id="VCIW01000008">
    <property type="protein sequence ID" value="TLS51724.1"/>
    <property type="molecule type" value="Genomic_DNA"/>
</dbReference>
<dbReference type="AlphaFoldDB" id="A0A5R9GES9"/>
<comment type="caution">
    <text evidence="4">The sequence shown here is derived from an EMBL/GenBank/DDBJ whole genome shotgun (WGS) entry which is preliminary data.</text>
</comment>
<evidence type="ECO:0000313" key="5">
    <source>
        <dbReference type="Proteomes" id="UP000309676"/>
    </source>
</evidence>
<name>A0A5R9GES9_9BACL</name>
<feature type="domain" description="Inosine/uridine-preferring nucleoside hydrolase" evidence="3">
    <location>
        <begin position="13"/>
        <end position="248"/>
    </location>
</feature>
<evidence type="ECO:0000259" key="3">
    <source>
        <dbReference type="Pfam" id="PF01156"/>
    </source>
</evidence>
<reference evidence="4 5" key="1">
    <citation type="submission" date="2019-05" db="EMBL/GenBank/DDBJ databases">
        <authorList>
            <person name="Narsing Rao M.P."/>
            <person name="Li W.J."/>
        </authorList>
    </citation>
    <scope>NUCLEOTIDE SEQUENCE [LARGE SCALE GENOMIC DNA]</scope>
    <source>
        <strain evidence="4 5">SYSU_K30003</strain>
    </source>
</reference>
<evidence type="ECO:0000256" key="1">
    <source>
        <dbReference type="ARBA" id="ARBA00022801"/>
    </source>
</evidence>
<dbReference type="PANTHER" id="PTHR12304">
    <property type="entry name" value="INOSINE-URIDINE PREFERRING NUCLEOSIDE HYDROLASE"/>
    <property type="match status" value="1"/>
</dbReference>
<dbReference type="OrthoDB" id="2530052at2"/>
<gene>
    <name evidence="4" type="ORF">FE782_14195</name>
</gene>
<evidence type="ECO:0000256" key="2">
    <source>
        <dbReference type="ARBA" id="ARBA00023295"/>
    </source>
</evidence>
<keyword evidence="5" id="KW-1185">Reference proteome</keyword>
<dbReference type="GO" id="GO:0005829">
    <property type="term" value="C:cytosol"/>
    <property type="evidence" value="ECO:0007669"/>
    <property type="project" value="TreeGrafter"/>
</dbReference>
<proteinExistence type="predicted"/>
<keyword evidence="1 4" id="KW-0378">Hydrolase</keyword>
<dbReference type="GO" id="GO:0006152">
    <property type="term" value="P:purine nucleoside catabolic process"/>
    <property type="evidence" value="ECO:0007669"/>
    <property type="project" value="TreeGrafter"/>
</dbReference>
<dbReference type="InterPro" id="IPR036452">
    <property type="entry name" value="Ribo_hydro-like"/>
</dbReference>
<dbReference type="PANTHER" id="PTHR12304:SF4">
    <property type="entry name" value="URIDINE NUCLEOSIDASE"/>
    <property type="match status" value="1"/>
</dbReference>
<dbReference type="Pfam" id="PF01156">
    <property type="entry name" value="IU_nuc_hydro"/>
    <property type="match status" value="1"/>
</dbReference>
<dbReference type="Proteomes" id="UP000309676">
    <property type="component" value="Unassembled WGS sequence"/>
</dbReference>
<keyword evidence="2" id="KW-0326">Glycosidase</keyword>
<dbReference type="Gene3D" id="3.90.245.10">
    <property type="entry name" value="Ribonucleoside hydrolase-like"/>
    <property type="match status" value="1"/>
</dbReference>
<dbReference type="GO" id="GO:0008477">
    <property type="term" value="F:purine nucleosidase activity"/>
    <property type="evidence" value="ECO:0007669"/>
    <property type="project" value="TreeGrafter"/>
</dbReference>
<dbReference type="InterPro" id="IPR001910">
    <property type="entry name" value="Inosine/uridine_hydrolase_dom"/>
</dbReference>
<protein>
    <submittedName>
        <fullName evidence="4">Nucleoside hydrolase</fullName>
    </submittedName>
</protein>
<evidence type="ECO:0000313" key="4">
    <source>
        <dbReference type="EMBL" id="TLS51724.1"/>
    </source>
</evidence>
<accession>A0A5R9GES9</accession>